<dbReference type="AlphaFoldDB" id="A0A7E4V143"/>
<evidence type="ECO:0000313" key="2">
    <source>
        <dbReference type="Proteomes" id="UP000492821"/>
    </source>
</evidence>
<keyword evidence="1" id="KW-0812">Transmembrane</keyword>
<name>A0A7E4V143_PANRE</name>
<accession>A0A7E4V143</accession>
<feature type="transmembrane region" description="Helical" evidence="1">
    <location>
        <begin position="73"/>
        <end position="98"/>
    </location>
</feature>
<keyword evidence="1" id="KW-1133">Transmembrane helix</keyword>
<dbReference type="Proteomes" id="UP000492821">
    <property type="component" value="Unassembled WGS sequence"/>
</dbReference>
<organism evidence="2 3">
    <name type="scientific">Panagrellus redivivus</name>
    <name type="common">Microworm</name>
    <dbReference type="NCBI Taxonomy" id="6233"/>
    <lineage>
        <taxon>Eukaryota</taxon>
        <taxon>Metazoa</taxon>
        <taxon>Ecdysozoa</taxon>
        <taxon>Nematoda</taxon>
        <taxon>Chromadorea</taxon>
        <taxon>Rhabditida</taxon>
        <taxon>Tylenchina</taxon>
        <taxon>Panagrolaimomorpha</taxon>
        <taxon>Panagrolaimoidea</taxon>
        <taxon>Panagrolaimidae</taxon>
        <taxon>Panagrellus</taxon>
    </lineage>
</organism>
<reference evidence="2" key="1">
    <citation type="journal article" date="2013" name="Genetics">
        <title>The draft genome and transcriptome of Panagrellus redivivus are shaped by the harsh demands of a free-living lifestyle.</title>
        <authorList>
            <person name="Srinivasan J."/>
            <person name="Dillman A.R."/>
            <person name="Macchietto M.G."/>
            <person name="Heikkinen L."/>
            <person name="Lakso M."/>
            <person name="Fracchia K.M."/>
            <person name="Antoshechkin I."/>
            <person name="Mortazavi A."/>
            <person name="Wong G."/>
            <person name="Sternberg P.W."/>
        </authorList>
    </citation>
    <scope>NUCLEOTIDE SEQUENCE [LARGE SCALE GENOMIC DNA]</scope>
    <source>
        <strain evidence="2">MT8872</strain>
    </source>
</reference>
<proteinExistence type="predicted"/>
<feature type="transmembrane region" description="Helical" evidence="1">
    <location>
        <begin position="20"/>
        <end position="38"/>
    </location>
</feature>
<feature type="transmembrane region" description="Helical" evidence="1">
    <location>
        <begin position="110"/>
        <end position="129"/>
    </location>
</feature>
<keyword evidence="2" id="KW-1185">Reference proteome</keyword>
<reference evidence="3" key="2">
    <citation type="submission" date="2020-10" db="UniProtKB">
        <authorList>
            <consortium name="WormBaseParasite"/>
        </authorList>
    </citation>
    <scope>IDENTIFICATION</scope>
</reference>
<dbReference type="WBParaSite" id="Pan_g15164.t1">
    <property type="protein sequence ID" value="Pan_g15164.t1"/>
    <property type="gene ID" value="Pan_g15164"/>
</dbReference>
<protein>
    <submittedName>
        <fullName evidence="3">Cas1_AcylT domain-containing protein</fullName>
    </submittedName>
</protein>
<sequence length="138" mass="15804">MHAVPAPAPPALPRGNSIKIRCCVFAIGLVYAVAAYMSNSTSPRAQQLLYMPAYAMFNAVLTDRRRAYNGPYLLNLVIMGYTYFVSVMSHLEFVYYTYISPSDRYDIDHMWHVVWLGMAFFSSWARKVLWVAQEFAVD</sequence>
<evidence type="ECO:0000256" key="1">
    <source>
        <dbReference type="SAM" id="Phobius"/>
    </source>
</evidence>
<evidence type="ECO:0000313" key="3">
    <source>
        <dbReference type="WBParaSite" id="Pan_g15164.t1"/>
    </source>
</evidence>
<keyword evidence="1" id="KW-0472">Membrane</keyword>